<evidence type="ECO:0000313" key="12">
    <source>
        <dbReference type="Proteomes" id="UP001056386"/>
    </source>
</evidence>
<evidence type="ECO:0000256" key="3">
    <source>
        <dbReference type="ARBA" id="ARBA00022729"/>
    </source>
</evidence>
<evidence type="ECO:0000256" key="4">
    <source>
        <dbReference type="ARBA" id="ARBA00022764"/>
    </source>
</evidence>
<dbReference type="PRINTS" id="PR00969">
    <property type="entry name" value="CHAPERONPILI"/>
</dbReference>
<dbReference type="Pfam" id="PF00345">
    <property type="entry name" value="PapD_N"/>
    <property type="match status" value="1"/>
</dbReference>
<evidence type="ECO:0000313" key="10">
    <source>
        <dbReference type="EMBL" id="USS43037.1"/>
    </source>
</evidence>
<dbReference type="InterPro" id="IPR013783">
    <property type="entry name" value="Ig-like_fold"/>
</dbReference>
<dbReference type="SUPFAM" id="SSF49354">
    <property type="entry name" value="PapD-like"/>
    <property type="match status" value="1"/>
</dbReference>
<dbReference type="Pfam" id="PF02753">
    <property type="entry name" value="PapD_C"/>
    <property type="match status" value="1"/>
</dbReference>
<keyword evidence="5" id="KW-0143">Chaperone</keyword>
<gene>
    <name evidence="9" type="ORF">I6H06_04135</name>
    <name evidence="10" type="ORF">NFI99_00645</name>
</gene>
<accession>A0AAQ0BS14</accession>
<dbReference type="GeneID" id="45693585"/>
<evidence type="ECO:0000256" key="2">
    <source>
        <dbReference type="ARBA" id="ARBA00007399"/>
    </source>
</evidence>
<dbReference type="SUPFAM" id="SSF49584">
    <property type="entry name" value="Periplasmic chaperone C-domain"/>
    <property type="match status" value="1"/>
</dbReference>
<dbReference type="GO" id="GO:0030288">
    <property type="term" value="C:outer membrane-bounded periplasmic space"/>
    <property type="evidence" value="ECO:0007669"/>
    <property type="project" value="InterPro"/>
</dbReference>
<keyword evidence="12" id="KW-1185">Reference proteome</keyword>
<dbReference type="Proteomes" id="UP001056386">
    <property type="component" value="Chromosome 2"/>
</dbReference>
<keyword evidence="4" id="KW-0574">Periplasm</keyword>
<evidence type="ECO:0000259" key="7">
    <source>
        <dbReference type="Pfam" id="PF00345"/>
    </source>
</evidence>
<feature type="domain" description="Pili assembly chaperone C-terminal" evidence="8">
    <location>
        <begin position="178"/>
        <end position="240"/>
    </location>
</feature>
<name>A0AAQ0BS14_BURGL</name>
<evidence type="ECO:0000313" key="11">
    <source>
        <dbReference type="Proteomes" id="UP000594892"/>
    </source>
</evidence>
<dbReference type="Gene3D" id="2.60.40.10">
    <property type="entry name" value="Immunoglobulins"/>
    <property type="match status" value="2"/>
</dbReference>
<dbReference type="InterPro" id="IPR036316">
    <property type="entry name" value="Pili_assmbl_chap_C_dom_sf"/>
</dbReference>
<dbReference type="PANTHER" id="PTHR30251:SF2">
    <property type="entry name" value="FIMBRIAL CHAPERONE YADV-RELATED"/>
    <property type="match status" value="1"/>
</dbReference>
<dbReference type="InterPro" id="IPR008962">
    <property type="entry name" value="PapD-like_sf"/>
</dbReference>
<dbReference type="GO" id="GO:0071555">
    <property type="term" value="P:cell wall organization"/>
    <property type="evidence" value="ECO:0007669"/>
    <property type="project" value="InterPro"/>
</dbReference>
<dbReference type="EMBL" id="CP065600">
    <property type="protein sequence ID" value="QPQ90925.1"/>
    <property type="molecule type" value="Genomic_DNA"/>
</dbReference>
<reference evidence="9 11" key="1">
    <citation type="submission" date="2020-12" db="EMBL/GenBank/DDBJ databases">
        <title>FDA dAtabase for Regulatory Grade micrObial Sequences (FDA-ARGOS): Supporting development and validation of Infectious Disease Dx tests.</title>
        <authorList>
            <person name="Minogue T."/>
            <person name="Wolcott M."/>
            <person name="Wasieloski L."/>
            <person name="Aguilar W."/>
            <person name="Moore D."/>
            <person name="Jaissle J."/>
            <person name="Tallon L."/>
            <person name="Sadzewicz L."/>
            <person name="Zhao X."/>
            <person name="Boylan J."/>
            <person name="Ott S."/>
            <person name="Bowen H."/>
            <person name="Vavikolanu K."/>
            <person name="Mehta A."/>
            <person name="Aluvathingal J."/>
            <person name="Nadendla S."/>
            <person name="Yan Y."/>
            <person name="Sichtig H."/>
        </authorList>
    </citation>
    <scope>NUCLEOTIDE SEQUENCE [LARGE SCALE GENOMIC DNA]</scope>
    <source>
        <strain evidence="9 11">FDAARGOS_949</strain>
    </source>
</reference>
<dbReference type="InterPro" id="IPR050643">
    <property type="entry name" value="Periplasmic_pilus_chap"/>
</dbReference>
<dbReference type="EMBL" id="CP099583">
    <property type="protein sequence ID" value="USS43037.1"/>
    <property type="molecule type" value="Genomic_DNA"/>
</dbReference>
<dbReference type="InterPro" id="IPR016147">
    <property type="entry name" value="Pili_assmbl_chaperone_N"/>
</dbReference>
<dbReference type="AlphaFoldDB" id="A0AAQ0BS14"/>
<dbReference type="InterPro" id="IPR016148">
    <property type="entry name" value="Pili_assmbl_chaperone_C"/>
</dbReference>
<sequence length="259" mass="28405">MNSTLYRLLTAVAMGVVCALAAQAAQAAITIVGTRVVYPAQERQVSVRLDNVDDHPVLVQAWLDTGDASAAPNEIKVPFVLLPSIFRVEPHRGQAMRIMFTGGEMPTDREVVYWLNVLEIPPVPPDADQRSMIQLAFRTRIKMFYRPASLTETPTVQIKQLKWSEVANDKGQWRIRLDNPSPYYISIGRAVLTAGARTLVLQPEMAPPFGHVDLVPVAGKIEPDVPGTLTYSVLSDYGAAEEASTQFDGAPQAKANNSH</sequence>
<protein>
    <submittedName>
        <fullName evidence="9">Fimbria/pilus periplasmic chaperone</fullName>
    </submittedName>
</protein>
<evidence type="ECO:0000259" key="8">
    <source>
        <dbReference type="Pfam" id="PF02753"/>
    </source>
</evidence>
<dbReference type="Proteomes" id="UP000594892">
    <property type="component" value="Chromosome 1"/>
</dbReference>
<feature type="domain" description="Pili assembly chaperone N-terminal" evidence="7">
    <location>
        <begin position="29"/>
        <end position="150"/>
    </location>
</feature>
<evidence type="ECO:0000256" key="5">
    <source>
        <dbReference type="ARBA" id="ARBA00023186"/>
    </source>
</evidence>
<dbReference type="RefSeq" id="WP_012733022.1">
    <property type="nucleotide sequence ID" value="NZ_CP021075.1"/>
</dbReference>
<comment type="similarity">
    <text evidence="2">Belongs to the periplasmic pilus chaperone family.</text>
</comment>
<keyword evidence="3 6" id="KW-0732">Signal</keyword>
<comment type="subcellular location">
    <subcellularLocation>
        <location evidence="1">Periplasm</location>
    </subcellularLocation>
</comment>
<organism evidence="9 11">
    <name type="scientific">Burkholderia glumae</name>
    <name type="common">Pseudomonas glumae</name>
    <dbReference type="NCBI Taxonomy" id="337"/>
    <lineage>
        <taxon>Bacteria</taxon>
        <taxon>Pseudomonadati</taxon>
        <taxon>Pseudomonadota</taxon>
        <taxon>Betaproteobacteria</taxon>
        <taxon>Burkholderiales</taxon>
        <taxon>Burkholderiaceae</taxon>
        <taxon>Burkholderia</taxon>
    </lineage>
</organism>
<feature type="signal peptide" evidence="6">
    <location>
        <begin position="1"/>
        <end position="27"/>
    </location>
</feature>
<evidence type="ECO:0000313" key="9">
    <source>
        <dbReference type="EMBL" id="QPQ90925.1"/>
    </source>
</evidence>
<evidence type="ECO:0000256" key="1">
    <source>
        <dbReference type="ARBA" id="ARBA00004418"/>
    </source>
</evidence>
<dbReference type="PANTHER" id="PTHR30251">
    <property type="entry name" value="PILUS ASSEMBLY CHAPERONE"/>
    <property type="match status" value="1"/>
</dbReference>
<feature type="chain" id="PRO_5042821933" evidence="6">
    <location>
        <begin position="28"/>
        <end position="259"/>
    </location>
</feature>
<dbReference type="InterPro" id="IPR001829">
    <property type="entry name" value="Pili_assmbl_chaperone_bac"/>
</dbReference>
<evidence type="ECO:0000256" key="6">
    <source>
        <dbReference type="SAM" id="SignalP"/>
    </source>
</evidence>
<reference evidence="10" key="2">
    <citation type="submission" date="2022-06" db="EMBL/GenBank/DDBJ databases">
        <title>Draft genome sequence of Burkholderia glumae strain GR20004 isolated from rice panicle showing bacterial panicle blight.</title>
        <authorList>
            <person name="Choi S.Y."/>
            <person name="Lee Y.H."/>
        </authorList>
    </citation>
    <scope>NUCLEOTIDE SEQUENCE</scope>
    <source>
        <strain evidence="10">GR20004</strain>
    </source>
</reference>
<proteinExistence type="inferred from homology"/>